<dbReference type="Proteomes" id="UP000747110">
    <property type="component" value="Unassembled WGS sequence"/>
</dbReference>
<feature type="compositionally biased region" description="Basic and acidic residues" evidence="1">
    <location>
        <begin position="161"/>
        <end position="176"/>
    </location>
</feature>
<evidence type="ECO:0000256" key="1">
    <source>
        <dbReference type="SAM" id="MobiDB-lite"/>
    </source>
</evidence>
<comment type="caution">
    <text evidence="2">The sequence shown here is derived from an EMBL/GenBank/DDBJ whole genome shotgun (WGS) entry which is preliminary data.</text>
</comment>
<evidence type="ECO:0000313" key="3">
    <source>
        <dbReference type="Proteomes" id="UP000747110"/>
    </source>
</evidence>
<reference evidence="2" key="1">
    <citation type="journal article" date="2021" name="Proc. Natl. Acad. Sci. U.S.A.">
        <title>Three genomes in the algal genus Volvox reveal the fate of a haploid sex-determining region after a transition to homothallism.</title>
        <authorList>
            <person name="Yamamoto K."/>
            <person name="Hamaji T."/>
            <person name="Kawai-Toyooka H."/>
            <person name="Matsuzaki R."/>
            <person name="Takahashi F."/>
            <person name="Nishimura Y."/>
            <person name="Kawachi M."/>
            <person name="Noguchi H."/>
            <person name="Minakuchi Y."/>
            <person name="Umen J.G."/>
            <person name="Toyoda A."/>
            <person name="Nozaki H."/>
        </authorList>
    </citation>
    <scope>NUCLEOTIDE SEQUENCE</scope>
    <source>
        <strain evidence="2">NIES-3786</strain>
    </source>
</reference>
<dbReference type="EMBL" id="BNCP01000028">
    <property type="protein sequence ID" value="GIL84067.1"/>
    <property type="molecule type" value="Genomic_DNA"/>
</dbReference>
<keyword evidence="3" id="KW-1185">Reference proteome</keyword>
<feature type="non-terminal residue" evidence="2">
    <location>
        <position position="1"/>
    </location>
</feature>
<proteinExistence type="predicted"/>
<organism evidence="2 3">
    <name type="scientific">Volvox reticuliferus</name>
    <dbReference type="NCBI Taxonomy" id="1737510"/>
    <lineage>
        <taxon>Eukaryota</taxon>
        <taxon>Viridiplantae</taxon>
        <taxon>Chlorophyta</taxon>
        <taxon>core chlorophytes</taxon>
        <taxon>Chlorophyceae</taxon>
        <taxon>CS clade</taxon>
        <taxon>Chlamydomonadales</taxon>
        <taxon>Volvocaceae</taxon>
        <taxon>Volvox</taxon>
    </lineage>
</organism>
<evidence type="ECO:0000313" key="2">
    <source>
        <dbReference type="EMBL" id="GIL84067.1"/>
    </source>
</evidence>
<gene>
    <name evidence="2" type="ORF">Vretifemale_12784</name>
</gene>
<protein>
    <submittedName>
        <fullName evidence="2">Uncharacterized protein</fullName>
    </submittedName>
</protein>
<sequence length="202" mass="20167">EAAATDAATDAAVAVSPAAAAPVRICRDDEPSMKAPQDVGPKIAYSNYCIQTRAPLTPVVTTTAAAAAVAVNGPYEYLDGCAPKLIHGKLMAVAKVPGGGGCAGNGGGGGDGDWRDSDDEWMLPSASQVEALIRGKRVGDVLGGGATTTAAVETTAAAADRADDVGRGSGGGRDDGGGWCDSDDDMSLPSASQIEALVSRYR</sequence>
<dbReference type="AlphaFoldDB" id="A0A8J4CJ39"/>
<accession>A0A8J4CJ39</accession>
<feature type="region of interest" description="Disordered" evidence="1">
    <location>
        <begin position="161"/>
        <end position="202"/>
    </location>
</feature>
<name>A0A8J4CJ39_9CHLO</name>